<evidence type="ECO:0000259" key="1">
    <source>
        <dbReference type="Pfam" id="PF21374"/>
    </source>
</evidence>
<gene>
    <name evidence="3" type="ORF">GCM10010531_01720</name>
</gene>
<dbReference type="SUPFAM" id="SSF53756">
    <property type="entry name" value="UDP-Glycosyltransferase/glycogen phosphorylase"/>
    <property type="match status" value="1"/>
</dbReference>
<accession>A0ABP6NTZ2</accession>
<dbReference type="Pfam" id="PF21374">
    <property type="entry name" value="WsaF_N"/>
    <property type="match status" value="1"/>
</dbReference>
<protein>
    <submittedName>
        <fullName evidence="3">Glycosyltransferase family 1 protein</fullName>
    </submittedName>
</protein>
<organism evidence="3 4">
    <name type="scientific">Blastococcus jejuensis</name>
    <dbReference type="NCBI Taxonomy" id="351224"/>
    <lineage>
        <taxon>Bacteria</taxon>
        <taxon>Bacillati</taxon>
        <taxon>Actinomycetota</taxon>
        <taxon>Actinomycetes</taxon>
        <taxon>Geodermatophilales</taxon>
        <taxon>Geodermatophilaceae</taxon>
        <taxon>Blastococcus</taxon>
    </lineage>
</organism>
<dbReference type="RefSeq" id="WP_344686591.1">
    <property type="nucleotide sequence ID" value="NZ_BAAAVV010000001.1"/>
</dbReference>
<reference evidence="4" key="1">
    <citation type="journal article" date="2019" name="Int. J. Syst. Evol. Microbiol.">
        <title>The Global Catalogue of Microorganisms (GCM) 10K type strain sequencing project: providing services to taxonomists for standard genome sequencing and annotation.</title>
        <authorList>
            <consortium name="The Broad Institute Genomics Platform"/>
            <consortium name="The Broad Institute Genome Sequencing Center for Infectious Disease"/>
            <person name="Wu L."/>
            <person name="Ma J."/>
        </authorList>
    </citation>
    <scope>NUCLEOTIDE SEQUENCE [LARGE SCALE GENOMIC DNA]</scope>
    <source>
        <strain evidence="4">JCM 15614</strain>
    </source>
</reference>
<dbReference type="Pfam" id="PF22772">
    <property type="entry name" value="WsaF_C"/>
    <property type="match status" value="1"/>
</dbReference>
<dbReference type="Gene3D" id="3.40.50.2000">
    <property type="entry name" value="Glycogen Phosphorylase B"/>
    <property type="match status" value="1"/>
</dbReference>
<dbReference type="Proteomes" id="UP001499924">
    <property type="component" value="Unassembled WGS sequence"/>
</dbReference>
<sequence>MGGDARRAVEILRTEGARPLAVKAARRATQGPGVTARALRTVRRAAVIARNEGMRSLTVKALDRTRQRLVTAQPGLAPRQEIRMLVRYEDALEADWTPTQPWAASPLVVRDRGLSTAWIMHPPGESSGGAQNIFRFIKYLEDAGHRASIYLYHSADHAIDATYLKQLISANTSYAPIAAEFHAYSHERGVAPDTDALFATGWETAYPAFRDTSPARRFYFVQDFEPAFYSVGSEHVLAENTYRFGFHGITAGHWLADKLAAEYGMRTSAFGFGADLRHYSLTRTEGRDGLFFYARPVTTRRGFELGVMALQHVARAQPDRPIHLAGWDTSNYDLPFAHINHGMLRIDQLNDIYNQCATGLVLSLTNMSLLPLELLASGVIPVLNRGENNTKVVQNDFIRYADPSPHALAEALMEEMARPDLADRARRAAASVAPMTWDQPGRDFVNLVVEAMRG</sequence>
<dbReference type="Gene3D" id="3.40.50.11090">
    <property type="match status" value="1"/>
</dbReference>
<dbReference type="EMBL" id="BAAAVV010000001">
    <property type="protein sequence ID" value="GAA3154343.1"/>
    <property type="molecule type" value="Genomic_DNA"/>
</dbReference>
<proteinExistence type="predicted"/>
<keyword evidence="4" id="KW-1185">Reference proteome</keyword>
<name>A0ABP6NTZ2_9ACTN</name>
<feature type="domain" description="WsaF C-terminal" evidence="2">
    <location>
        <begin position="290"/>
        <end position="412"/>
    </location>
</feature>
<feature type="domain" description="WsaF N-terminal" evidence="1">
    <location>
        <begin position="193"/>
        <end position="245"/>
    </location>
</feature>
<evidence type="ECO:0000259" key="2">
    <source>
        <dbReference type="Pfam" id="PF22772"/>
    </source>
</evidence>
<evidence type="ECO:0000313" key="3">
    <source>
        <dbReference type="EMBL" id="GAA3154343.1"/>
    </source>
</evidence>
<evidence type="ECO:0000313" key="4">
    <source>
        <dbReference type="Proteomes" id="UP001499924"/>
    </source>
</evidence>
<dbReference type="InterPro" id="IPR048510">
    <property type="entry name" value="WsaF_N"/>
</dbReference>
<dbReference type="InterPro" id="IPR055050">
    <property type="entry name" value="WsaF_C"/>
</dbReference>
<comment type="caution">
    <text evidence="3">The sequence shown here is derived from an EMBL/GenBank/DDBJ whole genome shotgun (WGS) entry which is preliminary data.</text>
</comment>